<protein>
    <recommendedName>
        <fullName evidence="4">Golgi apparatus membrane protein TVP38</fullName>
    </recommendedName>
    <alternativeName>
        <fullName evidence="5">Golgi apparatus membrane protein tvp38</fullName>
    </alternativeName>
</protein>
<evidence type="ECO:0000256" key="1">
    <source>
        <dbReference type="ARBA" id="ARBA00002978"/>
    </source>
</evidence>
<name>A0A2H3DTJ1_ARMGA</name>
<comment type="function">
    <text evidence="1">Golgi membrane protein involved in vesicular trafficking and spindle migration.</text>
</comment>
<keyword evidence="9 10" id="KW-0472">Membrane</keyword>
<keyword evidence="13" id="KW-1185">Reference proteome</keyword>
<keyword evidence="6 10" id="KW-0812">Transmembrane</keyword>
<dbReference type="Pfam" id="PF09335">
    <property type="entry name" value="VTT_dom"/>
    <property type="match status" value="1"/>
</dbReference>
<accession>A0A2H3DTJ1</accession>
<keyword evidence="7 10" id="KW-1133">Transmembrane helix</keyword>
<evidence type="ECO:0000256" key="7">
    <source>
        <dbReference type="ARBA" id="ARBA00022989"/>
    </source>
</evidence>
<organism evidence="12 13">
    <name type="scientific">Armillaria gallica</name>
    <name type="common">Bulbous honey fungus</name>
    <name type="synonym">Armillaria bulbosa</name>
    <dbReference type="NCBI Taxonomy" id="47427"/>
    <lineage>
        <taxon>Eukaryota</taxon>
        <taxon>Fungi</taxon>
        <taxon>Dikarya</taxon>
        <taxon>Basidiomycota</taxon>
        <taxon>Agaricomycotina</taxon>
        <taxon>Agaricomycetes</taxon>
        <taxon>Agaricomycetidae</taxon>
        <taxon>Agaricales</taxon>
        <taxon>Marasmiineae</taxon>
        <taxon>Physalacriaceae</taxon>
        <taxon>Armillaria</taxon>
    </lineage>
</organism>
<proteinExistence type="inferred from homology"/>
<evidence type="ECO:0000256" key="4">
    <source>
        <dbReference type="ARBA" id="ARBA00013533"/>
    </source>
</evidence>
<evidence type="ECO:0000259" key="11">
    <source>
        <dbReference type="Pfam" id="PF09335"/>
    </source>
</evidence>
<feature type="transmembrane region" description="Helical" evidence="10">
    <location>
        <begin position="70"/>
        <end position="88"/>
    </location>
</feature>
<evidence type="ECO:0000256" key="10">
    <source>
        <dbReference type="SAM" id="Phobius"/>
    </source>
</evidence>
<gene>
    <name evidence="12" type="ORF">ARMGADRAFT_580197</name>
</gene>
<sequence>MPSEAKQLRTDGLLSGEDVGNWRFRIRREWLWYYVALGAIVILTALLLVFHTQIVDWLTPFSQWLHDLKFGWLVPIGILFVLSFPPLFGHEIVAVLCGLVWGLWIGFGIVAAGTLLGEIGNFYPFKFCCRARGEKLERTSIMYACLAKAIRDGGFIIALIARLSVIPPHFTTAIFSTCGMGIIVFCFAAILSLPKQFVTVYLGVILEQSATGETDKKSKIISAASDPHNRNHHRRYAIYSKTDEQG</sequence>
<dbReference type="PANTHER" id="PTHR47549">
    <property type="entry name" value="GOLGI APPARATUS MEMBRANE PROTEIN TVP38-RELATED"/>
    <property type="match status" value="1"/>
</dbReference>
<dbReference type="EMBL" id="KZ293648">
    <property type="protein sequence ID" value="PBK98541.1"/>
    <property type="molecule type" value="Genomic_DNA"/>
</dbReference>
<feature type="transmembrane region" description="Helical" evidence="10">
    <location>
        <begin position="95"/>
        <end position="116"/>
    </location>
</feature>
<evidence type="ECO:0000256" key="8">
    <source>
        <dbReference type="ARBA" id="ARBA00023034"/>
    </source>
</evidence>
<comment type="subcellular location">
    <subcellularLocation>
        <location evidence="2">Golgi apparatus membrane</location>
        <topology evidence="2">Multi-pass membrane protein</topology>
    </subcellularLocation>
</comment>
<dbReference type="InParanoid" id="A0A2H3DTJ1"/>
<keyword evidence="8" id="KW-0333">Golgi apparatus</keyword>
<dbReference type="GO" id="GO:0000139">
    <property type="term" value="C:Golgi membrane"/>
    <property type="evidence" value="ECO:0007669"/>
    <property type="project" value="UniProtKB-SubCell"/>
</dbReference>
<dbReference type="AlphaFoldDB" id="A0A2H3DTJ1"/>
<dbReference type="Proteomes" id="UP000217790">
    <property type="component" value="Unassembled WGS sequence"/>
</dbReference>
<feature type="domain" description="VTT" evidence="11">
    <location>
        <begin position="90"/>
        <end position="203"/>
    </location>
</feature>
<evidence type="ECO:0000256" key="9">
    <source>
        <dbReference type="ARBA" id="ARBA00023136"/>
    </source>
</evidence>
<dbReference type="PANTHER" id="PTHR47549:SF2">
    <property type="entry name" value="GOLGI APPARATUS MEMBRANE PROTEIN TVP38"/>
    <property type="match status" value="1"/>
</dbReference>
<dbReference type="FunCoup" id="A0A2H3DTJ1">
    <property type="interactions" value="28"/>
</dbReference>
<dbReference type="OrthoDB" id="166803at2759"/>
<comment type="similarity">
    <text evidence="3">Belongs to the TVP38/TMEM64 family.</text>
</comment>
<dbReference type="STRING" id="47427.A0A2H3DTJ1"/>
<evidence type="ECO:0000313" key="13">
    <source>
        <dbReference type="Proteomes" id="UP000217790"/>
    </source>
</evidence>
<evidence type="ECO:0000256" key="2">
    <source>
        <dbReference type="ARBA" id="ARBA00004653"/>
    </source>
</evidence>
<feature type="transmembrane region" description="Helical" evidence="10">
    <location>
        <begin position="173"/>
        <end position="193"/>
    </location>
</feature>
<evidence type="ECO:0000256" key="5">
    <source>
        <dbReference type="ARBA" id="ARBA00020673"/>
    </source>
</evidence>
<dbReference type="InterPro" id="IPR051076">
    <property type="entry name" value="Golgi_membrane_TVP38/TMEM64"/>
</dbReference>
<evidence type="ECO:0000313" key="12">
    <source>
        <dbReference type="EMBL" id="PBK98541.1"/>
    </source>
</evidence>
<feature type="transmembrane region" description="Helical" evidence="10">
    <location>
        <begin position="31"/>
        <end position="50"/>
    </location>
</feature>
<dbReference type="InterPro" id="IPR032816">
    <property type="entry name" value="VTT_dom"/>
</dbReference>
<evidence type="ECO:0000256" key="3">
    <source>
        <dbReference type="ARBA" id="ARBA00008640"/>
    </source>
</evidence>
<reference evidence="13" key="1">
    <citation type="journal article" date="2017" name="Nat. Ecol. Evol.">
        <title>Genome expansion and lineage-specific genetic innovations in the forest pathogenic fungi Armillaria.</title>
        <authorList>
            <person name="Sipos G."/>
            <person name="Prasanna A.N."/>
            <person name="Walter M.C."/>
            <person name="O'Connor E."/>
            <person name="Balint B."/>
            <person name="Krizsan K."/>
            <person name="Kiss B."/>
            <person name="Hess J."/>
            <person name="Varga T."/>
            <person name="Slot J."/>
            <person name="Riley R."/>
            <person name="Boka B."/>
            <person name="Rigling D."/>
            <person name="Barry K."/>
            <person name="Lee J."/>
            <person name="Mihaltcheva S."/>
            <person name="LaButti K."/>
            <person name="Lipzen A."/>
            <person name="Waldron R."/>
            <person name="Moloney N.M."/>
            <person name="Sperisen C."/>
            <person name="Kredics L."/>
            <person name="Vagvoelgyi C."/>
            <person name="Patrignani A."/>
            <person name="Fitzpatrick D."/>
            <person name="Nagy I."/>
            <person name="Doyle S."/>
            <person name="Anderson J.B."/>
            <person name="Grigoriev I.V."/>
            <person name="Gueldener U."/>
            <person name="Muensterkoetter M."/>
            <person name="Nagy L.G."/>
        </authorList>
    </citation>
    <scope>NUCLEOTIDE SEQUENCE [LARGE SCALE GENOMIC DNA]</scope>
    <source>
        <strain evidence="13">Ar21-2</strain>
    </source>
</reference>
<dbReference type="OMA" id="FWHFVVA"/>
<evidence type="ECO:0000256" key="6">
    <source>
        <dbReference type="ARBA" id="ARBA00022692"/>
    </source>
</evidence>